<comment type="caution">
    <text evidence="4">The sequence shown here is derived from an EMBL/GenBank/DDBJ whole genome shotgun (WGS) entry which is preliminary data.</text>
</comment>
<organism evidence="4 5">
    <name type="scientific">Phyllostomus discolor</name>
    <name type="common">pale spear-nosed bat</name>
    <dbReference type="NCBI Taxonomy" id="89673"/>
    <lineage>
        <taxon>Eukaryota</taxon>
        <taxon>Metazoa</taxon>
        <taxon>Chordata</taxon>
        <taxon>Craniata</taxon>
        <taxon>Vertebrata</taxon>
        <taxon>Euteleostomi</taxon>
        <taxon>Mammalia</taxon>
        <taxon>Eutheria</taxon>
        <taxon>Laurasiatheria</taxon>
        <taxon>Chiroptera</taxon>
        <taxon>Yangochiroptera</taxon>
        <taxon>Phyllostomidae</taxon>
        <taxon>Phyllostominae</taxon>
        <taxon>Phyllostomus</taxon>
    </lineage>
</organism>
<accession>A0A833YXC5</accession>
<evidence type="ECO:0000256" key="1">
    <source>
        <dbReference type="ARBA" id="ARBA00004123"/>
    </source>
</evidence>
<gene>
    <name evidence="4" type="ORF">HJG60_004558</name>
</gene>
<dbReference type="GO" id="GO:0003697">
    <property type="term" value="F:single-stranded DNA binding"/>
    <property type="evidence" value="ECO:0007669"/>
    <property type="project" value="TreeGrafter"/>
</dbReference>
<dbReference type="AlphaFoldDB" id="A0A833YXC5"/>
<keyword evidence="4" id="KW-0255">Endonuclease</keyword>
<dbReference type="PANTHER" id="PTHR16171:SF11">
    <property type="entry name" value="DNA EXCISION REPAIR PROTEIN ERCC-5"/>
    <property type="match status" value="1"/>
</dbReference>
<name>A0A833YXC5_9CHIR</name>
<dbReference type="GO" id="GO:0005634">
    <property type="term" value="C:nucleus"/>
    <property type="evidence" value="ECO:0007669"/>
    <property type="project" value="UniProtKB-SubCell"/>
</dbReference>
<evidence type="ECO:0000313" key="5">
    <source>
        <dbReference type="Proteomes" id="UP000664940"/>
    </source>
</evidence>
<feature type="compositionally biased region" description="Polar residues" evidence="3">
    <location>
        <begin position="140"/>
        <end position="149"/>
    </location>
</feature>
<proteinExistence type="predicted"/>
<dbReference type="GO" id="GO:0004520">
    <property type="term" value="F:DNA endonuclease activity"/>
    <property type="evidence" value="ECO:0007669"/>
    <property type="project" value="TreeGrafter"/>
</dbReference>
<keyword evidence="2" id="KW-0539">Nucleus</keyword>
<dbReference type="PANTHER" id="PTHR16171">
    <property type="entry name" value="DNA REPAIR PROTEIN COMPLEMENTING XP-G CELLS-RELATED"/>
    <property type="match status" value="1"/>
</dbReference>
<keyword evidence="4" id="KW-0540">Nuclease</keyword>
<comment type="subcellular location">
    <subcellularLocation>
        <location evidence="1">Nucleus</location>
    </subcellularLocation>
</comment>
<evidence type="ECO:0000256" key="2">
    <source>
        <dbReference type="ARBA" id="ARBA00023242"/>
    </source>
</evidence>
<reference evidence="4 5" key="1">
    <citation type="journal article" date="2020" name="Nature">
        <title>Six reference-quality genomes reveal evolution of bat adaptations.</title>
        <authorList>
            <person name="Jebb D."/>
            <person name="Huang Z."/>
            <person name="Pippel M."/>
            <person name="Hughes G.M."/>
            <person name="Lavrichenko K."/>
            <person name="Devanna P."/>
            <person name="Winkler S."/>
            <person name="Jermiin L.S."/>
            <person name="Skirmuntt E.C."/>
            <person name="Katzourakis A."/>
            <person name="Burkitt-Gray L."/>
            <person name="Ray D.A."/>
            <person name="Sullivan K.A.M."/>
            <person name="Roscito J.G."/>
            <person name="Kirilenko B.M."/>
            <person name="Davalos L.M."/>
            <person name="Corthals A.P."/>
            <person name="Power M.L."/>
            <person name="Jones G."/>
            <person name="Ransome R.D."/>
            <person name="Dechmann D.K.N."/>
            <person name="Locatelli A.G."/>
            <person name="Puechmaille S.J."/>
            <person name="Fedrigo O."/>
            <person name="Jarvis E.D."/>
            <person name="Hiller M."/>
            <person name="Vernes S.C."/>
            <person name="Myers E.W."/>
            <person name="Teeling E.C."/>
        </authorList>
    </citation>
    <scope>NUCLEOTIDE SEQUENCE [LARGE SCALE GENOMIC DNA]</scope>
    <source>
        <strain evidence="4">Bat1K_MPI-CBG_1</strain>
    </source>
</reference>
<sequence length="199" mass="22051">MNAQQTQLRIDSFFRLAQQEKQDTKGIKSQRLNRAVTCMLRKEREEAGQREAVSVAMEKEFDFIDKAKVKTQKRSIANKWKESSSLKRMRLSDSKRESKCGGFLGEAYLSQSSDASSGEDAECLSLMNMQQGKAAGEAKISSSNLQNTVKPDLVRDGGATVSSSSSDDDREKTKPVLVTAKSVFGKKGKLGSTRRKKKT</sequence>
<feature type="compositionally biased region" description="Basic residues" evidence="3">
    <location>
        <begin position="184"/>
        <end position="199"/>
    </location>
</feature>
<dbReference type="Proteomes" id="UP000664940">
    <property type="component" value="Unassembled WGS sequence"/>
</dbReference>
<feature type="region of interest" description="Disordered" evidence="3">
    <location>
        <begin position="132"/>
        <end position="199"/>
    </location>
</feature>
<dbReference type="EMBL" id="JABVXQ010000012">
    <property type="protein sequence ID" value="KAF6083985.1"/>
    <property type="molecule type" value="Genomic_DNA"/>
</dbReference>
<keyword evidence="4" id="KW-0378">Hydrolase</keyword>
<protein>
    <submittedName>
        <fullName evidence="4">ERCC excision repair 5, endonuclease</fullName>
    </submittedName>
</protein>
<evidence type="ECO:0000313" key="4">
    <source>
        <dbReference type="EMBL" id="KAF6083985.1"/>
    </source>
</evidence>
<evidence type="ECO:0000256" key="3">
    <source>
        <dbReference type="SAM" id="MobiDB-lite"/>
    </source>
</evidence>